<evidence type="ECO:0000256" key="1">
    <source>
        <dbReference type="SAM" id="SignalP"/>
    </source>
</evidence>
<dbReference type="NCBIfam" id="TIGR04183">
    <property type="entry name" value="Por_Secre_tail"/>
    <property type="match status" value="1"/>
</dbReference>
<name>A0A3B7MS31_9BACT</name>
<evidence type="ECO:0000313" key="3">
    <source>
        <dbReference type="EMBL" id="AXY77322.1"/>
    </source>
</evidence>
<organism evidence="3 4">
    <name type="scientific">Paraflavitalea soli</name>
    <dbReference type="NCBI Taxonomy" id="2315862"/>
    <lineage>
        <taxon>Bacteria</taxon>
        <taxon>Pseudomonadati</taxon>
        <taxon>Bacteroidota</taxon>
        <taxon>Chitinophagia</taxon>
        <taxon>Chitinophagales</taxon>
        <taxon>Chitinophagaceae</taxon>
        <taxon>Paraflavitalea</taxon>
    </lineage>
</organism>
<keyword evidence="1" id="KW-0732">Signal</keyword>
<dbReference type="Pfam" id="PF18962">
    <property type="entry name" value="Por_Secre_tail"/>
    <property type="match status" value="1"/>
</dbReference>
<gene>
    <name evidence="3" type="ORF">D3H65_26535</name>
</gene>
<dbReference type="AlphaFoldDB" id="A0A3B7MS31"/>
<dbReference type="SUPFAM" id="SSF49785">
    <property type="entry name" value="Galactose-binding domain-like"/>
    <property type="match status" value="1"/>
</dbReference>
<dbReference type="RefSeq" id="WP_119053198.1">
    <property type="nucleotide sequence ID" value="NZ_CP032157.1"/>
</dbReference>
<dbReference type="Gene3D" id="2.60.40.10">
    <property type="entry name" value="Immunoglobulins"/>
    <property type="match status" value="1"/>
</dbReference>
<dbReference type="InterPro" id="IPR013783">
    <property type="entry name" value="Ig-like_fold"/>
</dbReference>
<dbReference type="Gene3D" id="2.60.120.260">
    <property type="entry name" value="Galactose-binding domain-like"/>
    <property type="match status" value="1"/>
</dbReference>
<feature type="chain" id="PRO_5017728974" evidence="1">
    <location>
        <begin position="29"/>
        <end position="761"/>
    </location>
</feature>
<accession>A0A3B7MS31</accession>
<dbReference type="KEGG" id="pseg:D3H65_26535"/>
<dbReference type="InterPro" id="IPR026444">
    <property type="entry name" value="Secre_tail"/>
</dbReference>
<dbReference type="InterPro" id="IPR008979">
    <property type="entry name" value="Galactose-bd-like_sf"/>
</dbReference>
<sequence length="761" mass="81608">MKTSLLLKPILICVCSSVLFLTSAAQTAKVLTGKSYVNITKGLNGGTIEPGDTLEIRATIAVGNFDARSVSRAHYVDTIPANTTYIPGTLKMLTNEGLEFKAYTDAPGDDPAYFDPAGYLRINLGSTFNAGVDLGGACNNTTPWSAPNGGLIHASGRPSFFGGVCIISASFRIRVNPSMTYGSFIYVHGGSFYFRNNGTNVNSPCNAYTIALKQNTGLCANAIGANAVIDYGGTFGTGNTQNRATSAIVPGFLFQSVAAGQPNDGSYSIVNNMSPSGNTNPNSPIPNATNRVHARWDIMGDHTGATDPLAGNLPVAPGANGGYFVAVNAAYANSNAIQQTVGGLCPNTYYEFSAWFKNICKYCACDSTGDGSYGQSGSTFFPNPSFNGPDSSGVNPNLTFTVDGVDYYTSGNLKYTGQWVKKGFVYQTGPGQTSFTITIRNNAAGGGGNDWAIDDVTLATCTPNLDLRPSPSLQVCVGHSIDMFANIRCYFPNYIHWRWEKSTDGGSTWSNTGVGGIGTPVLNGGEYEYQAPYPTFPATTAVDNSQYRVRIASTLSNLDDNSCSFAATTIITLTTQNCTILVQADIQAFSGRVVNELAQLQWTAFNEANGTSYEIESSTDKIHFTKIGTVDGNLPGTNTYHFTDPRELITTRYYRIRITDGKTSKYSRIIQLAGGNLEFAVRSVVNPFKDQINIEMTTPDNTAITITLLDTYGRVIKKTAATVYKGFNTLSIPNLEKVLPGAYIMQIQKNDQIVTTRLIKN</sequence>
<feature type="domain" description="Secretion system C-terminal sorting" evidence="2">
    <location>
        <begin position="686"/>
        <end position="759"/>
    </location>
</feature>
<dbReference type="Proteomes" id="UP000263900">
    <property type="component" value="Chromosome"/>
</dbReference>
<keyword evidence="4" id="KW-1185">Reference proteome</keyword>
<dbReference type="EMBL" id="CP032157">
    <property type="protein sequence ID" value="AXY77322.1"/>
    <property type="molecule type" value="Genomic_DNA"/>
</dbReference>
<evidence type="ECO:0000313" key="4">
    <source>
        <dbReference type="Proteomes" id="UP000263900"/>
    </source>
</evidence>
<protein>
    <submittedName>
        <fullName evidence="3">T9SS C-terminal target domain-containing protein</fullName>
    </submittedName>
</protein>
<evidence type="ECO:0000259" key="2">
    <source>
        <dbReference type="Pfam" id="PF18962"/>
    </source>
</evidence>
<proteinExistence type="predicted"/>
<dbReference type="OrthoDB" id="2582440at2"/>
<feature type="signal peptide" evidence="1">
    <location>
        <begin position="1"/>
        <end position="28"/>
    </location>
</feature>
<reference evidence="3 4" key="1">
    <citation type="submission" date="2018-09" db="EMBL/GenBank/DDBJ databases">
        <title>Genome sequencing of strain 6GH32-13.</title>
        <authorList>
            <person name="Weon H.-Y."/>
            <person name="Heo J."/>
            <person name="Kwon S.-W."/>
        </authorList>
    </citation>
    <scope>NUCLEOTIDE SEQUENCE [LARGE SCALE GENOMIC DNA]</scope>
    <source>
        <strain evidence="3 4">5GH32-13</strain>
    </source>
</reference>